<feature type="non-terminal residue" evidence="1">
    <location>
        <position position="1"/>
    </location>
</feature>
<comment type="caution">
    <text evidence="1">The sequence shown here is derived from an EMBL/GenBank/DDBJ whole genome shotgun (WGS) entry which is preliminary data.</text>
</comment>
<protein>
    <submittedName>
        <fullName evidence="1">Uncharacterized protein</fullName>
    </submittedName>
</protein>
<proteinExistence type="predicted"/>
<sequence>LVPLLTPDDAAAKPANLQLVPLLTPGDGSKTASPLAILRASAPHTW</sequence>
<evidence type="ECO:0000313" key="2">
    <source>
        <dbReference type="Proteomes" id="UP001283361"/>
    </source>
</evidence>
<organism evidence="1 2">
    <name type="scientific">Elysia crispata</name>
    <name type="common">lettuce slug</name>
    <dbReference type="NCBI Taxonomy" id="231223"/>
    <lineage>
        <taxon>Eukaryota</taxon>
        <taxon>Metazoa</taxon>
        <taxon>Spiralia</taxon>
        <taxon>Lophotrochozoa</taxon>
        <taxon>Mollusca</taxon>
        <taxon>Gastropoda</taxon>
        <taxon>Heterobranchia</taxon>
        <taxon>Euthyneura</taxon>
        <taxon>Panpulmonata</taxon>
        <taxon>Sacoglossa</taxon>
        <taxon>Placobranchoidea</taxon>
        <taxon>Plakobranchidae</taxon>
        <taxon>Elysia</taxon>
    </lineage>
</organism>
<reference evidence="1" key="1">
    <citation type="journal article" date="2023" name="G3 (Bethesda)">
        <title>A reference genome for the long-term kleptoplast-retaining sea slug Elysia crispata morphotype clarki.</title>
        <authorList>
            <person name="Eastman K.E."/>
            <person name="Pendleton A.L."/>
            <person name="Shaikh M.A."/>
            <person name="Suttiyut T."/>
            <person name="Ogas R."/>
            <person name="Tomko P."/>
            <person name="Gavelis G."/>
            <person name="Widhalm J.R."/>
            <person name="Wisecaver J.H."/>
        </authorList>
    </citation>
    <scope>NUCLEOTIDE SEQUENCE</scope>
    <source>
        <strain evidence="1">ECLA1</strain>
    </source>
</reference>
<accession>A0AAE0Z4T0</accession>
<dbReference type="EMBL" id="JAWDGP010004824">
    <property type="protein sequence ID" value="KAK3761847.1"/>
    <property type="molecule type" value="Genomic_DNA"/>
</dbReference>
<name>A0AAE0Z4T0_9GAST</name>
<dbReference type="Proteomes" id="UP001283361">
    <property type="component" value="Unassembled WGS sequence"/>
</dbReference>
<keyword evidence="2" id="KW-1185">Reference proteome</keyword>
<evidence type="ECO:0000313" key="1">
    <source>
        <dbReference type="EMBL" id="KAK3761847.1"/>
    </source>
</evidence>
<dbReference type="AlphaFoldDB" id="A0AAE0Z4T0"/>
<gene>
    <name evidence="1" type="ORF">RRG08_053824</name>
</gene>